<reference evidence="1 2" key="1">
    <citation type="submission" date="2019-02" db="EMBL/GenBank/DDBJ databases">
        <title>Genome sequencing of the rare red list fungi Phellinidium pouzarii.</title>
        <authorList>
            <person name="Buettner E."/>
            <person name="Kellner H."/>
        </authorList>
    </citation>
    <scope>NUCLEOTIDE SEQUENCE [LARGE SCALE GENOMIC DNA]</scope>
    <source>
        <strain evidence="1 2">DSM 108285</strain>
    </source>
</reference>
<dbReference type="SUPFAM" id="SSF53474">
    <property type="entry name" value="alpha/beta-Hydrolases"/>
    <property type="match status" value="1"/>
</dbReference>
<accession>A0A4S4L2D8</accession>
<dbReference type="OrthoDB" id="5311491at2759"/>
<sequence length="298" mass="33459">MKTVHLPDCGVDFAYIDSGAPKSDDYTTVVCIHGHSYHAQTFVRLLPQCPQHNLRIIAFNRRDYLGSAPYSADELSALHSTDAAKHRAFLHARGLEVAYLLVWVIRTLQIPPVREDGNTNTKKGGLALLGWSLGNITSLAFLAHLQGYPKDLIKVLEPHLRHFFIYVTLLYVLDFINVDGVYVESTLSFLGYEPPPGAYHPLWDPDIPGPLKGAAIDRWFTSYFSHPYFLSSSKGPFPSLSLETLKLRTPRSPMKRPTCENRTPEESLACIRPGAGRALRDRVLRHRRGRDAVCAAQR</sequence>
<dbReference type="AlphaFoldDB" id="A0A4S4L2D8"/>
<dbReference type="EMBL" id="SGPK01000433">
    <property type="protein sequence ID" value="THH03630.1"/>
    <property type="molecule type" value="Genomic_DNA"/>
</dbReference>
<name>A0A4S4L2D8_9AGAM</name>
<evidence type="ECO:0000313" key="1">
    <source>
        <dbReference type="EMBL" id="THH03630.1"/>
    </source>
</evidence>
<organism evidence="1 2">
    <name type="scientific">Phellinidium pouzarii</name>
    <dbReference type="NCBI Taxonomy" id="167371"/>
    <lineage>
        <taxon>Eukaryota</taxon>
        <taxon>Fungi</taxon>
        <taxon>Dikarya</taxon>
        <taxon>Basidiomycota</taxon>
        <taxon>Agaricomycotina</taxon>
        <taxon>Agaricomycetes</taxon>
        <taxon>Hymenochaetales</taxon>
        <taxon>Hymenochaetaceae</taxon>
        <taxon>Phellinidium</taxon>
    </lineage>
</organism>
<evidence type="ECO:0000313" key="2">
    <source>
        <dbReference type="Proteomes" id="UP000308199"/>
    </source>
</evidence>
<dbReference type="InterPro" id="IPR029058">
    <property type="entry name" value="AB_hydrolase_fold"/>
</dbReference>
<proteinExistence type="predicted"/>
<keyword evidence="2" id="KW-1185">Reference proteome</keyword>
<protein>
    <recommendedName>
        <fullName evidence="3">AB hydrolase-1 domain-containing protein</fullName>
    </recommendedName>
</protein>
<dbReference type="Gene3D" id="3.40.50.1820">
    <property type="entry name" value="alpha/beta hydrolase"/>
    <property type="match status" value="1"/>
</dbReference>
<dbReference type="Proteomes" id="UP000308199">
    <property type="component" value="Unassembled WGS sequence"/>
</dbReference>
<gene>
    <name evidence="1" type="ORF">EW145_g6131</name>
</gene>
<comment type="caution">
    <text evidence="1">The sequence shown here is derived from an EMBL/GenBank/DDBJ whole genome shotgun (WGS) entry which is preliminary data.</text>
</comment>
<evidence type="ECO:0008006" key="3">
    <source>
        <dbReference type="Google" id="ProtNLM"/>
    </source>
</evidence>